<comment type="caution">
    <text evidence="3">The sequence shown here is derived from an EMBL/GenBank/DDBJ whole genome shotgun (WGS) entry which is preliminary data.</text>
</comment>
<evidence type="ECO:0000256" key="1">
    <source>
        <dbReference type="SAM" id="MobiDB-lite"/>
    </source>
</evidence>
<dbReference type="OrthoDB" id="1058301at2759"/>
<dbReference type="InterPro" id="IPR030395">
    <property type="entry name" value="GP_PDE_dom"/>
</dbReference>
<evidence type="ECO:0000259" key="2">
    <source>
        <dbReference type="PROSITE" id="PS51704"/>
    </source>
</evidence>
<dbReference type="InterPro" id="IPR017946">
    <property type="entry name" value="PLC-like_Pdiesterase_TIM-brl"/>
</dbReference>
<accession>A0A0N0RU21</accession>
<dbReference type="GO" id="GO:0008081">
    <property type="term" value="F:phosphoric diester hydrolase activity"/>
    <property type="evidence" value="ECO:0007669"/>
    <property type="project" value="InterPro"/>
</dbReference>
<dbReference type="PROSITE" id="PS51704">
    <property type="entry name" value="GP_PDE"/>
    <property type="match status" value="1"/>
</dbReference>
<evidence type="ECO:0000313" key="4">
    <source>
        <dbReference type="Proteomes" id="UP000053831"/>
    </source>
</evidence>
<dbReference type="AlphaFoldDB" id="A0A0N0RU21"/>
<reference evidence="3 4" key="1">
    <citation type="submission" date="2015-07" db="EMBL/GenBank/DDBJ databases">
        <title>The genome of the fungus Escovopsis weberi, a specialized disease agent of ant agriculture.</title>
        <authorList>
            <person name="de Man T.J."/>
            <person name="Stajich J.E."/>
            <person name="Kubicek C.P."/>
            <person name="Chenthamara K."/>
            <person name="Atanasova L."/>
            <person name="Druzhinina I.S."/>
            <person name="Birnbaum S."/>
            <person name="Barribeau S.M."/>
            <person name="Teiling C."/>
            <person name="Suen G."/>
            <person name="Currie C."/>
            <person name="Gerardo N.M."/>
        </authorList>
    </citation>
    <scope>NUCLEOTIDE SEQUENCE [LARGE SCALE GENOMIC DNA]</scope>
</reference>
<dbReference type="Proteomes" id="UP000053831">
    <property type="component" value="Unassembled WGS sequence"/>
</dbReference>
<dbReference type="Gene3D" id="3.20.20.190">
    <property type="entry name" value="Phosphatidylinositol (PI) phosphodiesterase"/>
    <property type="match status" value="2"/>
</dbReference>
<proteinExistence type="predicted"/>
<feature type="compositionally biased region" description="Basic residues" evidence="1">
    <location>
        <begin position="233"/>
        <end position="243"/>
    </location>
</feature>
<dbReference type="PANTHER" id="PTHR43805">
    <property type="entry name" value="GLYCEROPHOSPHORYL DIESTER PHOSPHODIESTERASE"/>
    <property type="match status" value="1"/>
</dbReference>
<gene>
    <name evidence="3" type="ORF">ESCO_002280</name>
</gene>
<evidence type="ECO:0000313" key="3">
    <source>
        <dbReference type="EMBL" id="KOS22045.1"/>
    </source>
</evidence>
<keyword evidence="4" id="KW-1185">Reference proteome</keyword>
<dbReference type="GO" id="GO:0006629">
    <property type="term" value="P:lipid metabolic process"/>
    <property type="evidence" value="ECO:0007669"/>
    <property type="project" value="InterPro"/>
</dbReference>
<protein>
    <submittedName>
        <fullName evidence="3">Phosphatidylglycerol phospholipase C</fullName>
    </submittedName>
</protein>
<dbReference type="PANTHER" id="PTHR43805:SF1">
    <property type="entry name" value="GP-PDE DOMAIN-CONTAINING PROTEIN"/>
    <property type="match status" value="1"/>
</dbReference>
<dbReference type="SUPFAM" id="SSF51695">
    <property type="entry name" value="PLC-like phosphodiesterases"/>
    <property type="match status" value="1"/>
</dbReference>
<feature type="domain" description="GP-PDE" evidence="2">
    <location>
        <begin position="30"/>
        <end position="285"/>
    </location>
</feature>
<dbReference type="Pfam" id="PF03009">
    <property type="entry name" value="GDPD"/>
    <property type="match status" value="1"/>
</dbReference>
<dbReference type="STRING" id="150374.A0A0N0RU21"/>
<name>A0A0N0RU21_ESCWE</name>
<dbReference type="EMBL" id="LGSR01000006">
    <property type="protein sequence ID" value="KOS22045.1"/>
    <property type="molecule type" value="Genomic_DNA"/>
</dbReference>
<organism evidence="3 4">
    <name type="scientific">Escovopsis weberi</name>
    <dbReference type="NCBI Taxonomy" id="150374"/>
    <lineage>
        <taxon>Eukaryota</taxon>
        <taxon>Fungi</taxon>
        <taxon>Dikarya</taxon>
        <taxon>Ascomycota</taxon>
        <taxon>Pezizomycotina</taxon>
        <taxon>Sordariomycetes</taxon>
        <taxon>Hypocreomycetidae</taxon>
        <taxon>Hypocreales</taxon>
        <taxon>Hypocreaceae</taxon>
        <taxon>Escovopsis</taxon>
    </lineage>
</organism>
<feature type="region of interest" description="Disordered" evidence="1">
    <location>
        <begin position="233"/>
        <end position="256"/>
    </location>
</feature>
<sequence length="381" mass="42836">MKRFVPRAAPWTFAVPVSVKRDDARRVCLPQAIAHRGYKAVWPENSMAAFKGAVDVGAHALETDLRLSADGVVVLSHDPSLKRCFGVDGLLSECKWEYLSSLRTIAEPAQPMARLVDLLEWLASDPDLDSIWLMLDLKRIVLGCWNATYVQAAFSVLPDYAVSHISRSAAYSRHFLPISNMGFSLVQWCLVGAGVRFLDDAKRHGAPTFTWTVNAEDWMDWLIRLNIPDAHHHHHHHHNHHHDRPSGAGTNSSNGAIWQPDDHRCKGVRLDGVITDDPKLFLQVRSRIVDELNRPLPIPAPADQTRRWPAVRMFGIFRARLHSLGQIVLGSVYARLQNLVMWYMGYGDYISDPRFFARFRPPHDDAASVGGAVGDVPSRSE</sequence>